<dbReference type="NCBIfam" id="TIGR04183">
    <property type="entry name" value="Por_Secre_tail"/>
    <property type="match status" value="1"/>
</dbReference>
<accession>A0A0S7YGH1</accession>
<sequence length="361" mass="40306">MNGKLKGGLFILFILLCPLLAQYNFDFSNTTDTIVVDSMDMFFHFELKNTGSLPDSYEIDCQIIDSVPNWTVILCAGGFCGPPSIRYVYLDVGEVDTTISIDVFITPDSGMEVINLHVQSVFEPSLMDSITVFAVYGTPGQYSFDFTCLSDTVIADTGMVEFHFSIENTGTSSDTYAFDLRIVDSIPGWDESFYVDGVWADPGTILTEYLGVWAVDSAIYVRVDPAGDGTEILNLHVSSTANPGLRDSITMYVIFQDPGVEEYIHGVDYKTMLRIYPNPFKYKTDINYSIGHDAQSIELKIYDVSGQLVKEFPSFTPNALHPTLVTWDGKDDFGRKLPQGVYIVRLICQDLILTDKTILLR</sequence>
<organism evidence="2 3">
    <name type="scientific">candidate division TA06 bacterium DG_78</name>
    <dbReference type="NCBI Taxonomy" id="1703772"/>
    <lineage>
        <taxon>Bacteria</taxon>
        <taxon>Bacteria division TA06</taxon>
    </lineage>
</organism>
<feature type="domain" description="FlgD/Vpr Ig-like" evidence="1">
    <location>
        <begin position="285"/>
        <end position="345"/>
    </location>
</feature>
<proteinExistence type="predicted"/>
<evidence type="ECO:0000313" key="2">
    <source>
        <dbReference type="EMBL" id="KPJ73164.1"/>
    </source>
</evidence>
<dbReference type="Gene3D" id="2.60.40.4070">
    <property type="match status" value="1"/>
</dbReference>
<dbReference type="Pfam" id="PF13860">
    <property type="entry name" value="FlgD_ig"/>
    <property type="match status" value="1"/>
</dbReference>
<dbReference type="EMBL" id="LJNI01000040">
    <property type="protein sequence ID" value="KPJ73164.1"/>
    <property type="molecule type" value="Genomic_DNA"/>
</dbReference>
<dbReference type="InterPro" id="IPR025965">
    <property type="entry name" value="FlgD/Vpr_Ig-like"/>
</dbReference>
<gene>
    <name evidence="2" type="ORF">AMJ52_04170</name>
</gene>
<name>A0A0S7YGH1_UNCT6</name>
<protein>
    <recommendedName>
        <fullName evidence="1">FlgD/Vpr Ig-like domain-containing protein</fullName>
    </recommendedName>
</protein>
<comment type="caution">
    <text evidence="2">The sequence shown here is derived from an EMBL/GenBank/DDBJ whole genome shotgun (WGS) entry which is preliminary data.</text>
</comment>
<reference evidence="2 3" key="1">
    <citation type="journal article" date="2015" name="Microbiome">
        <title>Genomic resolution of linkages in carbon, nitrogen, and sulfur cycling among widespread estuary sediment bacteria.</title>
        <authorList>
            <person name="Baker B.J."/>
            <person name="Lazar C.S."/>
            <person name="Teske A.P."/>
            <person name="Dick G.J."/>
        </authorList>
    </citation>
    <scope>NUCLEOTIDE SEQUENCE [LARGE SCALE GENOMIC DNA]</scope>
    <source>
        <strain evidence="2">DG_78</strain>
    </source>
</reference>
<evidence type="ECO:0000259" key="1">
    <source>
        <dbReference type="Pfam" id="PF13860"/>
    </source>
</evidence>
<dbReference type="Proteomes" id="UP000051012">
    <property type="component" value="Unassembled WGS sequence"/>
</dbReference>
<dbReference type="InterPro" id="IPR026444">
    <property type="entry name" value="Secre_tail"/>
</dbReference>
<evidence type="ECO:0000313" key="3">
    <source>
        <dbReference type="Proteomes" id="UP000051012"/>
    </source>
</evidence>
<dbReference type="AlphaFoldDB" id="A0A0S7YGH1"/>